<dbReference type="RefSeq" id="WP_088074787.1">
    <property type="nucleotide sequence ID" value="NZ_JAHQCR010000053.1"/>
</dbReference>
<organism evidence="2 3">
    <name type="scientific">Evansella alkalicola</name>
    <dbReference type="NCBI Taxonomy" id="745819"/>
    <lineage>
        <taxon>Bacteria</taxon>
        <taxon>Bacillati</taxon>
        <taxon>Bacillota</taxon>
        <taxon>Bacilli</taxon>
        <taxon>Bacillales</taxon>
        <taxon>Bacillaceae</taxon>
        <taxon>Evansella</taxon>
    </lineage>
</organism>
<reference evidence="2 3" key="1">
    <citation type="submission" date="2021-06" db="EMBL/GenBank/DDBJ databases">
        <title>Bacillus sp. RD4P76, an endophyte from a halophyte.</title>
        <authorList>
            <person name="Sun J.-Q."/>
        </authorList>
    </citation>
    <scope>NUCLEOTIDE SEQUENCE [LARGE SCALE GENOMIC DNA]</scope>
    <source>
        <strain evidence="2 3">JCM 17098</strain>
    </source>
</reference>
<proteinExistence type="predicted"/>
<dbReference type="EMBL" id="JAHQCR010000053">
    <property type="protein sequence ID" value="MBU9722501.1"/>
    <property type="molecule type" value="Genomic_DNA"/>
</dbReference>
<accession>A0ABS6JV91</accession>
<protein>
    <submittedName>
        <fullName evidence="2">Sporulation protein YqfD</fullName>
    </submittedName>
</protein>
<dbReference type="NCBIfam" id="TIGR02876">
    <property type="entry name" value="spore_yqfD"/>
    <property type="match status" value="1"/>
</dbReference>
<keyword evidence="1" id="KW-0812">Transmembrane</keyword>
<dbReference type="Pfam" id="PF06898">
    <property type="entry name" value="YqfD"/>
    <property type="match status" value="1"/>
</dbReference>
<sequence length="395" mass="45014">MKNQWVHKMTGYVRIKIVGPYPELFINRCIDQKISVWNIKRIGKEALVCSVLLDEVKQLRKLARVSDCKVRFLERKGFPFFLQKILNRNGLIIGAAAFLCLLFLLSNMVWGVEIEGATPEMEHELRQAVTEMGIKKGAFQFRLPAPEVIQSEITDQIVDATWIGVTRKGTTYHFQVVEKEIAEKEPAEAPGHLVAKRKAIITDLFVEEGNPVVERNQVVEKGDLLVSGLIGKEGDERQVSAKGTVKGEMWFEAEMDIPLSKTLYVATGDSHRRHYFHVGNIKIPFWGWFSPEFANAKEEEYESSWEIFGVQLPFHYGYRDLLEAKKIEEEAAVEEAINIAKETGKEKLQQQFSEEAEITGEKVLHHEIKGGKVKVIIHFKIVDEIAEKQPIIQGD</sequence>
<evidence type="ECO:0000256" key="1">
    <source>
        <dbReference type="SAM" id="Phobius"/>
    </source>
</evidence>
<evidence type="ECO:0000313" key="3">
    <source>
        <dbReference type="Proteomes" id="UP000790580"/>
    </source>
</evidence>
<keyword evidence="1" id="KW-1133">Transmembrane helix</keyword>
<keyword evidence="3" id="KW-1185">Reference proteome</keyword>
<gene>
    <name evidence="2" type="primary">yqfD</name>
    <name evidence="2" type="ORF">KS407_13785</name>
</gene>
<keyword evidence="1" id="KW-0472">Membrane</keyword>
<name>A0ABS6JV91_9BACI</name>
<dbReference type="Proteomes" id="UP000790580">
    <property type="component" value="Unassembled WGS sequence"/>
</dbReference>
<dbReference type="PIRSF" id="PIRSF029895">
    <property type="entry name" value="SpoIV"/>
    <property type="match status" value="1"/>
</dbReference>
<evidence type="ECO:0000313" key="2">
    <source>
        <dbReference type="EMBL" id="MBU9722501.1"/>
    </source>
</evidence>
<comment type="caution">
    <text evidence="2">The sequence shown here is derived from an EMBL/GenBank/DDBJ whole genome shotgun (WGS) entry which is preliminary data.</text>
</comment>
<dbReference type="InterPro" id="IPR010690">
    <property type="entry name" value="YqfD"/>
</dbReference>
<feature type="transmembrane region" description="Helical" evidence="1">
    <location>
        <begin position="91"/>
        <end position="112"/>
    </location>
</feature>